<evidence type="ECO:0000259" key="1">
    <source>
        <dbReference type="Pfam" id="PF03496"/>
    </source>
</evidence>
<name>A0A6J5NA59_9CAUD</name>
<reference evidence="2" key="1">
    <citation type="submission" date="2020-04" db="EMBL/GenBank/DDBJ databases">
        <authorList>
            <person name="Chiriac C."/>
            <person name="Salcher M."/>
            <person name="Ghai R."/>
            <person name="Kavagutti S V."/>
        </authorList>
    </citation>
    <scope>NUCLEOTIDE SEQUENCE</scope>
</reference>
<proteinExistence type="predicted"/>
<protein>
    <submittedName>
        <fullName evidence="2">ADP ribosyltransferase</fullName>
    </submittedName>
</protein>
<sequence length="271" mass="30172">MPLVLRVHTERRVYQLDKDFEYAIVEPPKDPMLTPAPYEGDVLKHGEHDQSSHGNWADKNFNEELQEEDLQNEYFDRYGVTTTGTKEPVGVTIEEIEAVNKYSGDGFRQVNGLLRGTSDGVSSTKDTIEQLDKVIEEAPVSFGDTNLYRVYEKSVLDGIEEGSIMTDKGFLSTTRVDLTHEGYKDVRDSIGLIADSQDIVAIILPNATKSGKGLAVDSFKNAVQDFATGIPNSSLEREVLLPRSTPLKFIGYKTDVGTEAEIAVFQRMDDE</sequence>
<dbReference type="GO" id="GO:0016740">
    <property type="term" value="F:transferase activity"/>
    <property type="evidence" value="ECO:0007669"/>
    <property type="project" value="UniProtKB-KW"/>
</dbReference>
<organism evidence="2">
    <name type="scientific">uncultured Caudovirales phage</name>
    <dbReference type="NCBI Taxonomy" id="2100421"/>
    <lineage>
        <taxon>Viruses</taxon>
        <taxon>Duplodnaviria</taxon>
        <taxon>Heunggongvirae</taxon>
        <taxon>Uroviricota</taxon>
        <taxon>Caudoviricetes</taxon>
        <taxon>Peduoviridae</taxon>
        <taxon>Maltschvirus</taxon>
        <taxon>Maltschvirus maltsch</taxon>
    </lineage>
</organism>
<accession>A0A6J5NA59</accession>
<dbReference type="SUPFAM" id="SSF56399">
    <property type="entry name" value="ADP-ribosylation"/>
    <property type="match status" value="1"/>
</dbReference>
<gene>
    <name evidence="2" type="ORF">UFOVP655_10</name>
</gene>
<dbReference type="PROSITE" id="PS51996">
    <property type="entry name" value="TR_MART"/>
    <property type="match status" value="1"/>
</dbReference>
<dbReference type="Pfam" id="PF03496">
    <property type="entry name" value="ADPrib_exo_Tox"/>
    <property type="match status" value="1"/>
</dbReference>
<evidence type="ECO:0000313" key="2">
    <source>
        <dbReference type="EMBL" id="CAB4155617.1"/>
    </source>
</evidence>
<dbReference type="InterPro" id="IPR003540">
    <property type="entry name" value="ADP-ribosyltransferase"/>
</dbReference>
<keyword evidence="2" id="KW-0808">Transferase</keyword>
<feature type="domain" description="ADP ribosyltransferase" evidence="1">
    <location>
        <begin position="65"/>
        <end position="248"/>
    </location>
</feature>
<dbReference type="Gene3D" id="3.90.176.10">
    <property type="entry name" value="Toxin ADP-ribosyltransferase, Chain A, domain 1"/>
    <property type="match status" value="1"/>
</dbReference>
<dbReference type="GO" id="GO:0005576">
    <property type="term" value="C:extracellular region"/>
    <property type="evidence" value="ECO:0007669"/>
    <property type="project" value="InterPro"/>
</dbReference>
<dbReference type="EMBL" id="LR796637">
    <property type="protein sequence ID" value="CAB4155617.1"/>
    <property type="molecule type" value="Genomic_DNA"/>
</dbReference>